<dbReference type="EMBL" id="WNWS01000089">
    <property type="protein sequence ID" value="KAE9981466.1"/>
    <property type="molecule type" value="Genomic_DNA"/>
</dbReference>
<proteinExistence type="predicted"/>
<feature type="compositionally biased region" description="Low complexity" evidence="1">
    <location>
        <begin position="244"/>
        <end position="261"/>
    </location>
</feature>
<keyword evidence="2" id="KW-0732">Signal</keyword>
<feature type="region of interest" description="Disordered" evidence="1">
    <location>
        <begin position="239"/>
        <end position="273"/>
    </location>
</feature>
<organism evidence="3 4">
    <name type="scientific">Venturia inaequalis</name>
    <name type="common">Apple scab fungus</name>
    <dbReference type="NCBI Taxonomy" id="5025"/>
    <lineage>
        <taxon>Eukaryota</taxon>
        <taxon>Fungi</taxon>
        <taxon>Dikarya</taxon>
        <taxon>Ascomycota</taxon>
        <taxon>Pezizomycotina</taxon>
        <taxon>Dothideomycetes</taxon>
        <taxon>Pleosporomycetidae</taxon>
        <taxon>Venturiales</taxon>
        <taxon>Venturiaceae</taxon>
        <taxon>Venturia</taxon>
    </lineage>
</organism>
<evidence type="ECO:0000256" key="1">
    <source>
        <dbReference type="SAM" id="MobiDB-lite"/>
    </source>
</evidence>
<protein>
    <submittedName>
        <fullName evidence="3">Uncharacterized protein</fullName>
    </submittedName>
</protein>
<accession>A0A8H3V3I1</accession>
<feature type="chain" id="PRO_5034661587" evidence="2">
    <location>
        <begin position="20"/>
        <end position="651"/>
    </location>
</feature>
<feature type="compositionally biased region" description="Polar residues" evidence="1">
    <location>
        <begin position="262"/>
        <end position="273"/>
    </location>
</feature>
<feature type="region of interest" description="Disordered" evidence="1">
    <location>
        <begin position="435"/>
        <end position="460"/>
    </location>
</feature>
<name>A0A8H3V3I1_VENIN</name>
<gene>
    <name evidence="3" type="ORF">EG328_011617</name>
</gene>
<evidence type="ECO:0000256" key="2">
    <source>
        <dbReference type="SAM" id="SignalP"/>
    </source>
</evidence>
<reference evidence="3 4" key="1">
    <citation type="submission" date="2018-12" db="EMBL/GenBank/DDBJ databases">
        <title>Venturia inaequalis Genome Resource.</title>
        <authorList>
            <person name="Lichtner F.J."/>
        </authorList>
    </citation>
    <scope>NUCLEOTIDE SEQUENCE [LARGE SCALE GENOMIC DNA]</scope>
    <source>
        <strain evidence="3 4">120213</strain>
    </source>
</reference>
<comment type="caution">
    <text evidence="3">The sequence shown here is derived from an EMBL/GenBank/DDBJ whole genome shotgun (WGS) entry which is preliminary data.</text>
</comment>
<dbReference type="AlphaFoldDB" id="A0A8H3V3I1"/>
<dbReference type="Proteomes" id="UP000447873">
    <property type="component" value="Unassembled WGS sequence"/>
</dbReference>
<feature type="signal peptide" evidence="2">
    <location>
        <begin position="1"/>
        <end position="19"/>
    </location>
</feature>
<sequence length="651" mass="65030">MPAVVRLLIALQGAQFAFAAVWNSTHYSKPASPPSITASPSGPSGDCAANCEVYAHTTQWYWVPLDITTTLTAATVLYVVGKNGTTRTSTIYADLPEGYTQPPTNDKGTHIESLSWTDAGGKVGSTTIAFPTQFEAYPAGYTWDGTLSTVDKAGKSFCATASSSYVPFSPYATPTQDGIADSLLGEDGCLYSLAMESIGGTASKYINPNDGALKACSTPDFVAPASAVQSAQFLTVTSTSHEASTPTSTPLRTSSSSLTVTKPESQVKPTSQTSAVTSTCTSTNCDDDDVPPLKQIITCDKDHPGSCPTTTTPPPPPPVTSTCTSANCDNDNNLPKPIITCDKNDPDSCLTATHTPTTVVPPIMLSGTVYAATPLGTVAPKGTTPGTTTMGYVLAGATLAPGSTITFGSGLMAQTIVLRTKSSLTQLEVDGKTSVLPTGTPLKSKETGMTEGQTAPEGGRTGIGGGMITGSAAATPVPDVVIIGGAAVTSGTVVSIVGGKTVAAVPAVVVSGGTTLTQNGAVVVTGGKTVTDSSKSVFVVEGKTLSVGGSITVGSGPSTTVVALSTDQSGNSVLVVGSKTSTIAHATGTVSTSSMGVGDYINSGLGGMGLIISSTTGTGAKSTASATSAASGAGSSTGLIGLIGELGMVCV</sequence>
<evidence type="ECO:0000313" key="4">
    <source>
        <dbReference type="Proteomes" id="UP000447873"/>
    </source>
</evidence>
<evidence type="ECO:0000313" key="3">
    <source>
        <dbReference type="EMBL" id="KAE9981466.1"/>
    </source>
</evidence>